<dbReference type="Gene3D" id="3.40.1190.10">
    <property type="entry name" value="Mur-like, catalytic domain"/>
    <property type="match status" value="1"/>
</dbReference>
<evidence type="ECO:0000256" key="9">
    <source>
        <dbReference type="RuleBase" id="RU004135"/>
    </source>
</evidence>
<keyword evidence="9" id="KW-0132">Cell division</keyword>
<dbReference type="GO" id="GO:0008360">
    <property type="term" value="P:regulation of cell shape"/>
    <property type="evidence" value="ECO:0007669"/>
    <property type="project" value="UniProtKB-KW"/>
</dbReference>
<comment type="subcellular location">
    <subcellularLocation>
        <location evidence="9">Cytoplasm</location>
    </subcellularLocation>
</comment>
<dbReference type="InterPro" id="IPR018109">
    <property type="entry name" value="Folylpolyglutamate_synth_CS"/>
</dbReference>
<dbReference type="GO" id="GO:0005524">
    <property type="term" value="F:ATP binding"/>
    <property type="evidence" value="ECO:0007669"/>
    <property type="project" value="UniProtKB-KW"/>
</dbReference>
<keyword evidence="4" id="KW-0547">Nucleotide-binding</keyword>
<dbReference type="InterPro" id="IPR013221">
    <property type="entry name" value="Mur_ligase_cen"/>
</dbReference>
<evidence type="ECO:0008006" key="14">
    <source>
        <dbReference type="Google" id="ProtNLM"/>
    </source>
</evidence>
<evidence type="ECO:0000313" key="13">
    <source>
        <dbReference type="Proteomes" id="UP000231152"/>
    </source>
</evidence>
<dbReference type="SUPFAM" id="SSF53623">
    <property type="entry name" value="MurD-like peptide ligases, catalytic domain"/>
    <property type="match status" value="1"/>
</dbReference>
<dbReference type="EMBL" id="PFET01000003">
    <property type="protein sequence ID" value="PJE76211.1"/>
    <property type="molecule type" value="Genomic_DNA"/>
</dbReference>
<dbReference type="GO" id="GO:0051301">
    <property type="term" value="P:cell division"/>
    <property type="evidence" value="ECO:0007669"/>
    <property type="project" value="UniProtKB-KW"/>
</dbReference>
<evidence type="ECO:0000259" key="10">
    <source>
        <dbReference type="Pfam" id="PF02875"/>
    </source>
</evidence>
<keyword evidence="9" id="KW-0131">Cell cycle</keyword>
<organism evidence="12 13">
    <name type="scientific">Candidatus Uhrbacteria bacterium CG10_big_fil_rev_8_21_14_0_10_48_11</name>
    <dbReference type="NCBI Taxonomy" id="1975037"/>
    <lineage>
        <taxon>Bacteria</taxon>
        <taxon>Candidatus Uhriibacteriota</taxon>
    </lineage>
</organism>
<comment type="pathway">
    <text evidence="9">Cell wall biogenesis; peptidoglycan biosynthesis.</text>
</comment>
<comment type="similarity">
    <text evidence="1">Belongs to the MurCDEF family. MurE subfamily.</text>
</comment>
<evidence type="ECO:0000256" key="2">
    <source>
        <dbReference type="ARBA" id="ARBA00022490"/>
    </source>
</evidence>
<dbReference type="InterPro" id="IPR036615">
    <property type="entry name" value="Mur_ligase_C_dom_sf"/>
</dbReference>
<protein>
    <recommendedName>
        <fullName evidence="14">UDP-N-acetylmuramoyl-L-alanyl-D-glutamate--2, 6-diaminopimelate ligase</fullName>
    </recommendedName>
</protein>
<dbReference type="InterPro" id="IPR004101">
    <property type="entry name" value="Mur_ligase_C"/>
</dbReference>
<gene>
    <name evidence="12" type="ORF">COV04_00800</name>
</gene>
<accession>A0A2M8LFI2</accession>
<dbReference type="SUPFAM" id="SSF53244">
    <property type="entry name" value="MurD-like peptide ligases, peptide-binding domain"/>
    <property type="match status" value="1"/>
</dbReference>
<name>A0A2M8LFI2_9BACT</name>
<dbReference type="Pfam" id="PF02875">
    <property type="entry name" value="Mur_ligase_C"/>
    <property type="match status" value="1"/>
</dbReference>
<comment type="caution">
    <text evidence="12">The sequence shown here is derived from an EMBL/GenBank/DDBJ whole genome shotgun (WGS) entry which is preliminary data.</text>
</comment>
<evidence type="ECO:0000313" key="12">
    <source>
        <dbReference type="EMBL" id="PJE76211.1"/>
    </source>
</evidence>
<evidence type="ECO:0000256" key="6">
    <source>
        <dbReference type="ARBA" id="ARBA00022960"/>
    </source>
</evidence>
<evidence type="ECO:0000259" key="11">
    <source>
        <dbReference type="Pfam" id="PF08245"/>
    </source>
</evidence>
<reference evidence="12 13" key="1">
    <citation type="submission" date="2017-09" db="EMBL/GenBank/DDBJ databases">
        <title>Depth-based differentiation of microbial function through sediment-hosted aquifers and enrichment of novel symbionts in the deep terrestrial subsurface.</title>
        <authorList>
            <person name="Probst A.J."/>
            <person name="Ladd B."/>
            <person name="Jarett J.K."/>
            <person name="Geller-Mcgrath D.E."/>
            <person name="Sieber C.M."/>
            <person name="Emerson J.B."/>
            <person name="Anantharaman K."/>
            <person name="Thomas B.C."/>
            <person name="Malmstrom R."/>
            <person name="Stieglmeier M."/>
            <person name="Klingl A."/>
            <person name="Woyke T."/>
            <person name="Ryan C.M."/>
            <person name="Banfield J.F."/>
        </authorList>
    </citation>
    <scope>NUCLEOTIDE SEQUENCE [LARGE SCALE GENOMIC DNA]</scope>
    <source>
        <strain evidence="12">CG10_big_fil_rev_8_21_14_0_10_48_11</strain>
    </source>
</reference>
<dbReference type="GO" id="GO:0005737">
    <property type="term" value="C:cytoplasm"/>
    <property type="evidence" value="ECO:0007669"/>
    <property type="project" value="UniProtKB-SubCell"/>
</dbReference>
<dbReference type="GO" id="GO:0009252">
    <property type="term" value="P:peptidoglycan biosynthetic process"/>
    <property type="evidence" value="ECO:0007669"/>
    <property type="project" value="UniProtKB-UniPathway"/>
</dbReference>
<dbReference type="NCBIfam" id="TIGR01085">
    <property type="entry name" value="murE"/>
    <property type="match status" value="1"/>
</dbReference>
<dbReference type="GO" id="GO:0004326">
    <property type="term" value="F:tetrahydrofolylpolyglutamate synthase activity"/>
    <property type="evidence" value="ECO:0007669"/>
    <property type="project" value="InterPro"/>
</dbReference>
<dbReference type="UniPathway" id="UPA00219"/>
<evidence type="ECO:0000256" key="4">
    <source>
        <dbReference type="ARBA" id="ARBA00022741"/>
    </source>
</evidence>
<dbReference type="PROSITE" id="PS01011">
    <property type="entry name" value="FOLYLPOLYGLU_SYNT_1"/>
    <property type="match status" value="1"/>
</dbReference>
<dbReference type="Proteomes" id="UP000231152">
    <property type="component" value="Unassembled WGS sequence"/>
</dbReference>
<keyword evidence="2" id="KW-0963">Cytoplasm</keyword>
<dbReference type="AlphaFoldDB" id="A0A2M8LFI2"/>
<keyword evidence="3" id="KW-0436">Ligase</keyword>
<keyword evidence="5" id="KW-0067">ATP-binding</keyword>
<keyword evidence="6 9" id="KW-0133">Cell shape</keyword>
<keyword evidence="7 9" id="KW-0573">Peptidoglycan synthesis</keyword>
<sequence length="441" mass="48714">MKRFLRNFIPRFVIQGYHFTMAHIAAWYYGRPSESMVVIGVTGTKGKSTTVNIIGQLLEANGILCGYTSTATMKVGNKEWLSDTGMTMLGRFQLQRLLRDMVQAGVTHAIIETSSEGIEQFRHAGIHYDMVVLTNLTPEHIEAHGSYEAYRAAKGKLFTHLKNSPIKKLNGRSIPKRVVLNKDASEYDFYHSFNAGAEWRFGLGSGESNEMEKVITGKVEELTANGATIRLLGEVAHSPLLFVFNVMNVVAAVAVCRAEGLPSAGLFAAIPKLRPVPGRQEFIAEGQPFTVMVDYTHEPTSMRALYEHISVLPHRRVLHVLGPTGGGRDRWRRPVLGEIAAQNADVVIATTDDPYDDDPDVLAGELFAGAQKVKEAGRKVEALKVVDRREAINKACRLAGHNDLVLITGRGAEQKMAVAGGRYVSWDDRQVAREALRYLQT</sequence>
<feature type="domain" description="Mur ligase C-terminal" evidence="10">
    <location>
        <begin position="278"/>
        <end position="411"/>
    </location>
</feature>
<evidence type="ECO:0000256" key="1">
    <source>
        <dbReference type="ARBA" id="ARBA00005898"/>
    </source>
</evidence>
<dbReference type="GO" id="GO:0071555">
    <property type="term" value="P:cell wall organization"/>
    <property type="evidence" value="ECO:0007669"/>
    <property type="project" value="UniProtKB-KW"/>
</dbReference>
<dbReference type="PANTHER" id="PTHR23135:SF4">
    <property type="entry name" value="UDP-N-ACETYLMURAMOYL-L-ALANYL-D-GLUTAMATE--2,6-DIAMINOPIMELATE LIGASE MURE HOMOLOG, CHLOROPLASTIC"/>
    <property type="match status" value="1"/>
</dbReference>
<evidence type="ECO:0000256" key="7">
    <source>
        <dbReference type="ARBA" id="ARBA00022984"/>
    </source>
</evidence>
<dbReference type="PANTHER" id="PTHR23135">
    <property type="entry name" value="MUR LIGASE FAMILY MEMBER"/>
    <property type="match status" value="1"/>
</dbReference>
<dbReference type="Gene3D" id="3.90.190.20">
    <property type="entry name" value="Mur ligase, C-terminal domain"/>
    <property type="match status" value="1"/>
</dbReference>
<dbReference type="InterPro" id="IPR005761">
    <property type="entry name" value="UDP-N-AcMur-Glu-dNH2Pim_ligase"/>
</dbReference>
<keyword evidence="8 9" id="KW-0961">Cell wall biogenesis/degradation</keyword>
<dbReference type="Pfam" id="PF08245">
    <property type="entry name" value="Mur_ligase_M"/>
    <property type="match status" value="1"/>
</dbReference>
<feature type="domain" description="Mur ligase central" evidence="11">
    <location>
        <begin position="41"/>
        <end position="256"/>
    </location>
</feature>
<evidence type="ECO:0000256" key="5">
    <source>
        <dbReference type="ARBA" id="ARBA00022840"/>
    </source>
</evidence>
<dbReference type="InterPro" id="IPR036565">
    <property type="entry name" value="Mur-like_cat_sf"/>
</dbReference>
<evidence type="ECO:0000256" key="3">
    <source>
        <dbReference type="ARBA" id="ARBA00022598"/>
    </source>
</evidence>
<evidence type="ECO:0000256" key="8">
    <source>
        <dbReference type="ARBA" id="ARBA00023316"/>
    </source>
</evidence>
<proteinExistence type="inferred from homology"/>